<dbReference type="NCBIfam" id="TIGR00526">
    <property type="entry name" value="folB_dom"/>
    <property type="match status" value="1"/>
</dbReference>
<proteinExistence type="inferred from homology"/>
<keyword evidence="8" id="KW-0808">Transferase</keyword>
<evidence type="ECO:0000256" key="7">
    <source>
        <dbReference type="ARBA" id="ARBA00009951"/>
    </source>
</evidence>
<comment type="similarity">
    <text evidence="7">In the C-terminal section; belongs to the DHPS family.</text>
</comment>
<sequence>MSPSRLHLRSEEISRLDDTVFVKDIDYSAIIRSKPCNFVITAELKTDFLKASLTDDLKYSINYAVLSREFKSFEEKTKSNSFKSFQDLGYQLFHQIIFKEKSCDRASLTFKQIHDNYSILVQLNKARRSDVDESLESEVVSQVDKNDQIAVQGLKLMTIIGVFKEERFKKQPVILDINMEVDFSKCKDLDTNQLAGVISKYIENSNFKTVEALVLNVSKLVFSFSQDIISCKVGVTKPDAIDFTNGVGVAVKRTRSEITDLHDVVEFDGDDITIDSYVIPNLNVETNVITGEEYHTAYLAFGSNIGNQLQNINDAINILNDKGISVLATSSLYKSKPMYHLDQPDFFNGCLKVKTNLSPLDLLKELKDIEYNLLNRVKKFDNGPRSIDLDILLYDNLIVNEPTLNIPHISMLERSFVLLPLCELIEPTYIHPVTAEPVHNHLSQLLKGFFKVDKSIQESIDLETVIPLPSKCSSSRFEHMSYDLLNNKTRTQLMSILNITPDSFSDGSSENLESAKIMEKVDSMIQNGVDIIDVGGCSTRPNSPQPTEQEELSRVLPVVRAIKEKYPDVLISIDTYRATVAEESIKLGADIINDISAGMFDDRMYDVIAKYGVPYVINHTRGLISTMNKLTDYSSTKTQDLIIFNEPETEQDIIVNELSKELASLMTTMYKKGIKRWQLILDPGLGFAKNLKQNIAVISHLPTFKNYKQLNVETGDFISFEYMPVLLGPSRKNFIGTITGKKCASERVIGTSATIMSCIGFGSDIVRVHDYVEIKDVCKMGDAIYKGI</sequence>
<dbReference type="GO" id="GO:0004156">
    <property type="term" value="F:dihydropteroate synthase activity"/>
    <property type="evidence" value="ECO:0007669"/>
    <property type="project" value="UniProtKB-EC"/>
</dbReference>
<evidence type="ECO:0000256" key="5">
    <source>
        <dbReference type="ARBA" id="ARBA00005051"/>
    </source>
</evidence>
<dbReference type="OrthoDB" id="615426at2759"/>
<dbReference type="SUPFAM" id="SSF51717">
    <property type="entry name" value="Dihydropteroate synthetase-like"/>
    <property type="match status" value="1"/>
</dbReference>
<evidence type="ECO:0000256" key="10">
    <source>
        <dbReference type="ARBA" id="ARBA00022741"/>
    </source>
</evidence>
<keyword evidence="18" id="KW-1185">Reference proteome</keyword>
<dbReference type="Pfam" id="PF00809">
    <property type="entry name" value="Pterin_bind"/>
    <property type="match status" value="1"/>
</dbReference>
<dbReference type="PROSITE" id="PS00794">
    <property type="entry name" value="HPPK"/>
    <property type="match status" value="1"/>
</dbReference>
<dbReference type="STRING" id="983967.A0A1E4T1L9"/>
<dbReference type="InterPro" id="IPR000489">
    <property type="entry name" value="Pterin-binding_dom"/>
</dbReference>
<evidence type="ECO:0000313" key="17">
    <source>
        <dbReference type="EMBL" id="ODV85647.1"/>
    </source>
</evidence>
<keyword evidence="11" id="KW-0418">Kinase</keyword>
<dbReference type="SUPFAM" id="SSF55083">
    <property type="entry name" value="6-hydroxymethyl-7,8-dihydropterin pyrophosphokinase, HPPK"/>
    <property type="match status" value="1"/>
</dbReference>
<dbReference type="InterPro" id="IPR035907">
    <property type="entry name" value="Hppk_sf"/>
</dbReference>
<dbReference type="GO" id="GO:0004150">
    <property type="term" value="F:dihydroneopterin aldolase activity"/>
    <property type="evidence" value="ECO:0007669"/>
    <property type="project" value="InterPro"/>
</dbReference>
<dbReference type="NCBIfam" id="TIGR01496">
    <property type="entry name" value="DHPS"/>
    <property type="match status" value="1"/>
</dbReference>
<evidence type="ECO:0000256" key="9">
    <source>
        <dbReference type="ARBA" id="ARBA00022723"/>
    </source>
</evidence>
<dbReference type="Pfam" id="PF01288">
    <property type="entry name" value="HPPK"/>
    <property type="match status" value="1"/>
</dbReference>
<dbReference type="EMBL" id="KV453852">
    <property type="protein sequence ID" value="ODV85647.1"/>
    <property type="molecule type" value="Genomic_DNA"/>
</dbReference>
<keyword evidence="15" id="KW-0511">Multifunctional enzyme</keyword>
<dbReference type="Proteomes" id="UP000094801">
    <property type="component" value="Unassembled WGS sequence"/>
</dbReference>
<dbReference type="GO" id="GO:0005524">
    <property type="term" value="F:ATP binding"/>
    <property type="evidence" value="ECO:0007669"/>
    <property type="project" value="UniProtKB-KW"/>
</dbReference>
<evidence type="ECO:0000313" key="18">
    <source>
        <dbReference type="Proteomes" id="UP000094801"/>
    </source>
</evidence>
<evidence type="ECO:0000259" key="16">
    <source>
        <dbReference type="PROSITE" id="PS50972"/>
    </source>
</evidence>
<evidence type="ECO:0000256" key="4">
    <source>
        <dbReference type="ARBA" id="ARBA00004763"/>
    </source>
</evidence>
<dbReference type="AlphaFoldDB" id="A0A1E4T1L9"/>
<evidence type="ECO:0000256" key="12">
    <source>
        <dbReference type="ARBA" id="ARBA00022840"/>
    </source>
</evidence>
<protein>
    <recommendedName>
        <fullName evidence="16">Pterin-binding domain-containing protein</fullName>
    </recommendedName>
</protein>
<dbReference type="PROSITE" id="PS00793">
    <property type="entry name" value="DHPS_2"/>
    <property type="match status" value="1"/>
</dbReference>
<dbReference type="InterPro" id="IPR006157">
    <property type="entry name" value="FolB_dom"/>
</dbReference>
<evidence type="ECO:0000256" key="1">
    <source>
        <dbReference type="ARBA" id="ARBA00000012"/>
    </source>
</evidence>
<dbReference type="GO" id="GO:0003848">
    <property type="term" value="F:2-amino-4-hydroxy-6-hydroxymethyldihydropteridine diphosphokinase activity"/>
    <property type="evidence" value="ECO:0007669"/>
    <property type="project" value="UniProtKB-EC"/>
</dbReference>
<comment type="similarity">
    <text evidence="6">In the N-terminal section; belongs to the DHNA family.</text>
</comment>
<dbReference type="GO" id="GO:0046654">
    <property type="term" value="P:tetrahydrofolate biosynthetic process"/>
    <property type="evidence" value="ECO:0007669"/>
    <property type="project" value="UniProtKB-UniPathway"/>
</dbReference>
<dbReference type="Pfam" id="PF02152">
    <property type="entry name" value="FolB"/>
    <property type="match status" value="1"/>
</dbReference>
<comment type="catalytic activity">
    <reaction evidence="2">
        <text>6-hydroxymethyl-7,8-dihydropterin + ATP = (7,8-dihydropterin-6-yl)methyl diphosphate + AMP + H(+)</text>
        <dbReference type="Rhea" id="RHEA:11412"/>
        <dbReference type="ChEBI" id="CHEBI:15378"/>
        <dbReference type="ChEBI" id="CHEBI:30616"/>
        <dbReference type="ChEBI" id="CHEBI:44841"/>
        <dbReference type="ChEBI" id="CHEBI:72950"/>
        <dbReference type="ChEBI" id="CHEBI:456215"/>
        <dbReference type="EC" id="2.7.6.3"/>
    </reaction>
</comment>
<comment type="cofactor">
    <cofactor evidence="3">
        <name>Mg(2+)</name>
        <dbReference type="ChEBI" id="CHEBI:18420"/>
    </cofactor>
</comment>
<dbReference type="CDD" id="cd00483">
    <property type="entry name" value="HPPK"/>
    <property type="match status" value="1"/>
</dbReference>
<dbReference type="InterPro" id="IPR011005">
    <property type="entry name" value="Dihydropteroate_synth-like_sf"/>
</dbReference>
<dbReference type="PANTHER" id="PTHR20941:SF1">
    <property type="entry name" value="FOLIC ACID SYNTHESIS PROTEIN FOL1"/>
    <property type="match status" value="1"/>
</dbReference>
<comment type="pathway">
    <text evidence="5">Cofactor biosynthesis; tetrahydrofolate biosynthesis; 2-amino-4-hydroxy-6-hydroxymethyl-7,8-dihydropteridine diphosphate from 7,8-dihydroneopterin triphosphate: step 4/4.</text>
</comment>
<dbReference type="GO" id="GO:0016301">
    <property type="term" value="F:kinase activity"/>
    <property type="evidence" value="ECO:0007669"/>
    <property type="project" value="UniProtKB-KW"/>
</dbReference>
<keyword evidence="9" id="KW-0479">Metal-binding</keyword>
<dbReference type="Gene3D" id="3.30.70.560">
    <property type="entry name" value="7,8-Dihydro-6-hydroxymethylpterin-pyrophosphokinase HPPK"/>
    <property type="match status" value="1"/>
</dbReference>
<evidence type="ECO:0000256" key="3">
    <source>
        <dbReference type="ARBA" id="ARBA00001946"/>
    </source>
</evidence>
<gene>
    <name evidence="17" type="ORF">CANARDRAFT_28405</name>
</gene>
<accession>A0A1E4T1L9</accession>
<evidence type="ECO:0000256" key="11">
    <source>
        <dbReference type="ARBA" id="ARBA00022777"/>
    </source>
</evidence>
<evidence type="ECO:0000256" key="15">
    <source>
        <dbReference type="ARBA" id="ARBA00023268"/>
    </source>
</evidence>
<dbReference type="PROSITE" id="PS50972">
    <property type="entry name" value="PTERIN_BINDING"/>
    <property type="match status" value="1"/>
</dbReference>
<dbReference type="SUPFAM" id="SSF55620">
    <property type="entry name" value="Tetrahydrobiopterin biosynthesis enzymes-like"/>
    <property type="match status" value="2"/>
</dbReference>
<dbReference type="InterPro" id="IPR000550">
    <property type="entry name" value="Hppk"/>
</dbReference>
<keyword evidence="12" id="KW-0067">ATP-binding</keyword>
<dbReference type="NCBIfam" id="TIGR01498">
    <property type="entry name" value="folK"/>
    <property type="match status" value="1"/>
</dbReference>
<feature type="domain" description="Pterin-binding" evidence="16">
    <location>
        <begin position="491"/>
        <end position="779"/>
    </location>
</feature>
<dbReference type="InterPro" id="IPR045031">
    <property type="entry name" value="DHP_synth-like"/>
</dbReference>
<reference evidence="18" key="1">
    <citation type="submission" date="2016-04" db="EMBL/GenBank/DDBJ databases">
        <title>Comparative genomics of biotechnologically important yeasts.</title>
        <authorList>
            <consortium name="DOE Joint Genome Institute"/>
            <person name="Riley R."/>
            <person name="Haridas S."/>
            <person name="Wolfe K.H."/>
            <person name="Lopes M.R."/>
            <person name="Hittinger C.T."/>
            <person name="Goker M."/>
            <person name="Salamov A."/>
            <person name="Wisecaver J."/>
            <person name="Long T.M."/>
            <person name="Aerts A.L."/>
            <person name="Barry K."/>
            <person name="Choi C."/>
            <person name="Clum A."/>
            <person name="Coughlan A.Y."/>
            <person name="Deshpande S."/>
            <person name="Douglass A.P."/>
            <person name="Hanson S.J."/>
            <person name="Klenk H.-P."/>
            <person name="Labutti K."/>
            <person name="Lapidus A."/>
            <person name="Lindquist E."/>
            <person name="Lipzen A."/>
            <person name="Meier-Kolthoff J.P."/>
            <person name="Ohm R.A."/>
            <person name="Otillar R.P."/>
            <person name="Pangilinan J."/>
            <person name="Peng Y."/>
            <person name="Rokas A."/>
            <person name="Rosa C.A."/>
            <person name="Scheuner C."/>
            <person name="Sibirny A.A."/>
            <person name="Slot J.C."/>
            <person name="Stielow J.B."/>
            <person name="Sun H."/>
            <person name="Kurtzman C.P."/>
            <person name="Blackwell M."/>
            <person name="Grigoriev I.V."/>
            <person name="Jeffries T.W."/>
        </authorList>
    </citation>
    <scope>NUCLEOTIDE SEQUENCE [LARGE SCALE GENOMIC DNA]</scope>
    <source>
        <strain evidence="18">NRRL YB-2248</strain>
    </source>
</reference>
<keyword evidence="14" id="KW-0289">Folate biosynthesis</keyword>
<evidence type="ECO:0000256" key="8">
    <source>
        <dbReference type="ARBA" id="ARBA00022679"/>
    </source>
</evidence>
<evidence type="ECO:0000256" key="13">
    <source>
        <dbReference type="ARBA" id="ARBA00022842"/>
    </source>
</evidence>
<dbReference type="PANTHER" id="PTHR20941">
    <property type="entry name" value="FOLATE SYNTHESIS PROTEINS"/>
    <property type="match status" value="1"/>
</dbReference>
<comment type="catalytic activity">
    <reaction evidence="1">
        <text>(7,8-dihydropterin-6-yl)methyl diphosphate + 4-aminobenzoate = 7,8-dihydropteroate + diphosphate</text>
        <dbReference type="Rhea" id="RHEA:19949"/>
        <dbReference type="ChEBI" id="CHEBI:17836"/>
        <dbReference type="ChEBI" id="CHEBI:17839"/>
        <dbReference type="ChEBI" id="CHEBI:33019"/>
        <dbReference type="ChEBI" id="CHEBI:72950"/>
        <dbReference type="EC" id="2.5.1.15"/>
    </reaction>
</comment>
<dbReference type="GO" id="GO:0046656">
    <property type="term" value="P:folic acid biosynthetic process"/>
    <property type="evidence" value="ECO:0007669"/>
    <property type="project" value="UniProtKB-KW"/>
</dbReference>
<dbReference type="UniPathway" id="UPA00077">
    <property type="reaction ID" value="UER00155"/>
</dbReference>
<dbReference type="CDD" id="cd00739">
    <property type="entry name" value="DHPS"/>
    <property type="match status" value="1"/>
</dbReference>
<dbReference type="GO" id="GO:0005740">
    <property type="term" value="C:mitochondrial envelope"/>
    <property type="evidence" value="ECO:0007669"/>
    <property type="project" value="TreeGrafter"/>
</dbReference>
<dbReference type="InterPro" id="IPR006390">
    <property type="entry name" value="DHP_synth_dom"/>
</dbReference>
<evidence type="ECO:0000256" key="14">
    <source>
        <dbReference type="ARBA" id="ARBA00022909"/>
    </source>
</evidence>
<evidence type="ECO:0000256" key="2">
    <source>
        <dbReference type="ARBA" id="ARBA00000198"/>
    </source>
</evidence>
<keyword evidence="13" id="KW-0460">Magnesium</keyword>
<comment type="pathway">
    <text evidence="4">Cofactor biosynthesis; tetrahydrofolate biosynthesis; 7,8-dihydrofolate from 2-amino-4-hydroxy-6-hydroxymethyl-7,8-dihydropteridine diphosphate and 4-aminobenzoate: step 1/2.</text>
</comment>
<dbReference type="SMART" id="SM00905">
    <property type="entry name" value="FolB"/>
    <property type="match status" value="1"/>
</dbReference>
<organism evidence="17 18">
    <name type="scientific">[Candida] arabinofermentans NRRL YB-2248</name>
    <dbReference type="NCBI Taxonomy" id="983967"/>
    <lineage>
        <taxon>Eukaryota</taxon>
        <taxon>Fungi</taxon>
        <taxon>Dikarya</taxon>
        <taxon>Ascomycota</taxon>
        <taxon>Saccharomycotina</taxon>
        <taxon>Pichiomycetes</taxon>
        <taxon>Pichiales</taxon>
        <taxon>Pichiaceae</taxon>
        <taxon>Ogataea</taxon>
        <taxon>Ogataea/Candida clade</taxon>
    </lineage>
</organism>
<dbReference type="Gene3D" id="3.30.1130.10">
    <property type="match status" value="2"/>
</dbReference>
<dbReference type="InterPro" id="IPR043133">
    <property type="entry name" value="GTP-CH-I_C/QueF"/>
</dbReference>
<name>A0A1E4T1L9_9ASCO</name>
<keyword evidence="10" id="KW-0547">Nucleotide-binding</keyword>
<dbReference type="Gene3D" id="3.20.20.20">
    <property type="entry name" value="Dihydropteroate synthase-like"/>
    <property type="match status" value="1"/>
</dbReference>
<dbReference type="GO" id="GO:0046872">
    <property type="term" value="F:metal ion binding"/>
    <property type="evidence" value="ECO:0007669"/>
    <property type="project" value="UniProtKB-KW"/>
</dbReference>
<evidence type="ECO:0000256" key="6">
    <source>
        <dbReference type="ARBA" id="ARBA00009640"/>
    </source>
</evidence>